<dbReference type="FunFam" id="1.10.10.60:FF:000107">
    <property type="entry name" value="MYB transcription factor"/>
    <property type="match status" value="1"/>
</dbReference>
<keyword evidence="5" id="KW-0804">Transcription</keyword>
<dbReference type="STRING" id="74649.A0A2P6RFE2"/>
<dbReference type="GO" id="GO:0009737">
    <property type="term" value="P:response to abscisic acid"/>
    <property type="evidence" value="ECO:0007669"/>
    <property type="project" value="EnsemblPlants"/>
</dbReference>
<evidence type="ECO:0000256" key="1">
    <source>
        <dbReference type="ARBA" id="ARBA00004123"/>
    </source>
</evidence>
<dbReference type="GO" id="GO:0045893">
    <property type="term" value="P:positive regulation of DNA-templated transcription"/>
    <property type="evidence" value="ECO:0007669"/>
    <property type="project" value="EnsemblPlants"/>
</dbReference>
<proteinExistence type="predicted"/>
<evidence type="ECO:0000256" key="4">
    <source>
        <dbReference type="ARBA" id="ARBA00023125"/>
    </source>
</evidence>
<dbReference type="Gramene" id="PRQ45135">
    <property type="protein sequence ID" value="PRQ45135"/>
    <property type="gene ID" value="RchiOBHm_Chr3g0486901"/>
</dbReference>
<evidence type="ECO:0000313" key="9">
    <source>
        <dbReference type="EMBL" id="PRQ45135.1"/>
    </source>
</evidence>
<dbReference type="Gene3D" id="1.10.10.60">
    <property type="entry name" value="Homeodomain-like"/>
    <property type="match status" value="2"/>
</dbReference>
<dbReference type="GO" id="GO:0005634">
    <property type="term" value="C:nucleus"/>
    <property type="evidence" value="ECO:0007669"/>
    <property type="project" value="UniProtKB-SubCell"/>
</dbReference>
<dbReference type="CDD" id="cd00167">
    <property type="entry name" value="SANT"/>
    <property type="match status" value="1"/>
</dbReference>
<keyword evidence="6" id="KW-0539">Nucleus</keyword>
<dbReference type="GO" id="GO:0016036">
    <property type="term" value="P:cellular response to phosphate starvation"/>
    <property type="evidence" value="ECO:0007669"/>
    <property type="project" value="EnsemblPlants"/>
</dbReference>
<dbReference type="PROSITE" id="PS51294">
    <property type="entry name" value="HTH_MYB"/>
    <property type="match status" value="2"/>
</dbReference>
<keyword evidence="2" id="KW-0677">Repeat</keyword>
<name>A0A2P6RFE2_ROSCH</name>
<dbReference type="GO" id="GO:0005516">
    <property type="term" value="F:calmodulin binding"/>
    <property type="evidence" value="ECO:0007669"/>
    <property type="project" value="EnsemblPlants"/>
</dbReference>
<feature type="domain" description="HTH myb-type" evidence="8">
    <location>
        <begin position="78"/>
        <end position="132"/>
    </location>
</feature>
<dbReference type="GO" id="GO:0009651">
    <property type="term" value="P:response to salt stress"/>
    <property type="evidence" value="ECO:0007669"/>
    <property type="project" value="EnsemblPlants"/>
</dbReference>
<accession>A0A2P6RFE2</accession>
<comment type="caution">
    <text evidence="9">The sequence shown here is derived from an EMBL/GenBank/DDBJ whole genome shotgun (WGS) entry which is preliminary data.</text>
</comment>
<comment type="subcellular location">
    <subcellularLocation>
        <location evidence="1">Nucleus</location>
    </subcellularLocation>
</comment>
<keyword evidence="4" id="KW-0238">DNA-binding</keyword>
<dbReference type="PROSITE" id="PS50090">
    <property type="entry name" value="MYB_LIKE"/>
    <property type="match status" value="2"/>
</dbReference>
<organism evidence="9 10">
    <name type="scientific">Rosa chinensis</name>
    <name type="common">China rose</name>
    <dbReference type="NCBI Taxonomy" id="74649"/>
    <lineage>
        <taxon>Eukaryota</taxon>
        <taxon>Viridiplantae</taxon>
        <taxon>Streptophyta</taxon>
        <taxon>Embryophyta</taxon>
        <taxon>Tracheophyta</taxon>
        <taxon>Spermatophyta</taxon>
        <taxon>Magnoliopsida</taxon>
        <taxon>eudicotyledons</taxon>
        <taxon>Gunneridae</taxon>
        <taxon>Pentapetalae</taxon>
        <taxon>rosids</taxon>
        <taxon>fabids</taxon>
        <taxon>Rosales</taxon>
        <taxon>Rosaceae</taxon>
        <taxon>Rosoideae</taxon>
        <taxon>Rosoideae incertae sedis</taxon>
        <taxon>Rosa</taxon>
    </lineage>
</organism>
<dbReference type="GO" id="GO:0003700">
    <property type="term" value="F:DNA-binding transcription factor activity"/>
    <property type="evidence" value="ECO:0007669"/>
    <property type="project" value="InterPro"/>
</dbReference>
<dbReference type="OrthoDB" id="2143914at2759"/>
<evidence type="ECO:0000256" key="3">
    <source>
        <dbReference type="ARBA" id="ARBA00023015"/>
    </source>
</evidence>
<reference evidence="9 10" key="1">
    <citation type="journal article" date="2018" name="Nat. Genet.">
        <title>The Rosa genome provides new insights in the design of modern roses.</title>
        <authorList>
            <person name="Bendahmane M."/>
        </authorList>
    </citation>
    <scope>NUCLEOTIDE SEQUENCE [LARGE SCALE GENOMIC DNA]</scope>
    <source>
        <strain evidence="10">cv. Old Blush</strain>
    </source>
</reference>
<gene>
    <name evidence="9" type="ORF">RchiOBHm_Chr3g0486901</name>
</gene>
<dbReference type="EMBL" id="PDCK01000041">
    <property type="protein sequence ID" value="PRQ45135.1"/>
    <property type="molecule type" value="Genomic_DNA"/>
</dbReference>
<dbReference type="SUPFAM" id="SSF46689">
    <property type="entry name" value="Homeodomain-like"/>
    <property type="match status" value="1"/>
</dbReference>
<dbReference type="FunFam" id="1.10.10.60:FF:000011">
    <property type="entry name" value="Myb transcription factor"/>
    <property type="match status" value="1"/>
</dbReference>
<keyword evidence="3" id="KW-0805">Transcription regulation</keyword>
<dbReference type="InterPro" id="IPR001005">
    <property type="entry name" value="SANT/Myb"/>
</dbReference>
<sequence length="305" mass="34766">MDVDQYLLRGYTSSVTHELPSCDPEDDLRKGPWTVEEDSILMEYINTHGEGRWNSLAGNSGLKRSGKSCRLRWLNYLRPNVRRGNITLQEQLLILQLHSRWGNRWSKIAEYLPGRTDNEIKNYWRTRVQKQAKQLNCDVNSKQFQDAMRYVWIPRLMERIRASSDSTVLSGQPTETATSTAFTPPDDYCLTDHSNTAAAGSSHYWIDPNYLPEASATSSGSTELQDWLNIPEPTSTELSELNCYPMNGQYYSSTNGSGCYQDGSEIQGSDHIESSNSWSTPGGDLVENLWNEENIWFLQQQLNSD</sequence>
<dbReference type="InterPro" id="IPR009057">
    <property type="entry name" value="Homeodomain-like_sf"/>
</dbReference>
<evidence type="ECO:0000256" key="5">
    <source>
        <dbReference type="ARBA" id="ARBA00023163"/>
    </source>
</evidence>
<dbReference type="GO" id="GO:0000978">
    <property type="term" value="F:RNA polymerase II cis-regulatory region sequence-specific DNA binding"/>
    <property type="evidence" value="ECO:0007669"/>
    <property type="project" value="EnsemblPlants"/>
</dbReference>
<evidence type="ECO:0000259" key="7">
    <source>
        <dbReference type="PROSITE" id="PS50090"/>
    </source>
</evidence>
<dbReference type="PANTHER" id="PTHR45675:SF31">
    <property type="entry name" value="MYB TRANSCRIPTION FACTOR"/>
    <property type="match status" value="1"/>
</dbReference>
<evidence type="ECO:0000259" key="8">
    <source>
        <dbReference type="PROSITE" id="PS51294"/>
    </source>
</evidence>
<feature type="domain" description="HTH myb-type" evidence="8">
    <location>
        <begin position="25"/>
        <end position="77"/>
    </location>
</feature>
<evidence type="ECO:0000256" key="2">
    <source>
        <dbReference type="ARBA" id="ARBA00022737"/>
    </source>
</evidence>
<dbReference type="InterPro" id="IPR017930">
    <property type="entry name" value="Myb_dom"/>
</dbReference>
<evidence type="ECO:0000313" key="10">
    <source>
        <dbReference type="Proteomes" id="UP000238479"/>
    </source>
</evidence>
<keyword evidence="10" id="KW-1185">Reference proteome</keyword>
<dbReference type="Pfam" id="PF00249">
    <property type="entry name" value="Myb_DNA-binding"/>
    <property type="match status" value="2"/>
</dbReference>
<dbReference type="AlphaFoldDB" id="A0A2P6RFE2"/>
<dbReference type="PANTHER" id="PTHR45675">
    <property type="entry name" value="MYB TRANSCRIPTION FACTOR-RELATED-RELATED"/>
    <property type="match status" value="1"/>
</dbReference>
<dbReference type="SMART" id="SM00717">
    <property type="entry name" value="SANT"/>
    <property type="match status" value="2"/>
</dbReference>
<dbReference type="InterPro" id="IPR044676">
    <property type="entry name" value="EOBI/EOBII-like_plant"/>
</dbReference>
<evidence type="ECO:0000256" key="6">
    <source>
        <dbReference type="ARBA" id="ARBA00023242"/>
    </source>
</evidence>
<dbReference type="GO" id="GO:0009414">
    <property type="term" value="P:response to water deprivation"/>
    <property type="evidence" value="ECO:0007669"/>
    <property type="project" value="EnsemblPlants"/>
</dbReference>
<feature type="domain" description="Myb-like" evidence="7">
    <location>
        <begin position="25"/>
        <end position="77"/>
    </location>
</feature>
<feature type="domain" description="Myb-like" evidence="7">
    <location>
        <begin position="78"/>
        <end position="128"/>
    </location>
</feature>
<dbReference type="Proteomes" id="UP000238479">
    <property type="component" value="Chromosome 3"/>
</dbReference>
<protein>
    <submittedName>
        <fullName evidence="9">Putative transcription factor MYB-HB-like family</fullName>
    </submittedName>
</protein>